<feature type="signal peptide" evidence="1">
    <location>
        <begin position="1"/>
        <end position="18"/>
    </location>
</feature>
<sequence>MTLLAALLAGTLAAPASAEAPRAVPLRDVPRPVPGEMGPDVLWSEPGARLAPPPDPQVGDSWIWWLWVHFPMPPHWEQRQCTVRGVSDHAYVVVEDTQWNVRVHQADVDLILERWENSSIGPYPDQGIYAINSAAFGEPPDELDNDPRIYILWFDFGINADGFFFSSDQFPEGATPDMHSNECEVLYLNSNSSGGGPSSDYMISVIAHEFEHMIHWKYDPDEASWVDEGLAELAMWFYGRPDVISGFNANPDNSLIVWNGNWSDYIKTYLWSLYFYERYGGHPSIYSVVHEPLNSIAGYEAVLDLHGYTESFADVFADWVVANYLDDASIGDGRFGYQGAALPPFNAAYTFTAYPVIDFARTVNYWAADYYRFRNVSDLGSLRLEFDGADNNRFAVWALTLHSAEPTEVRRMALDPATQAGVLDVPGLADPADEVILVVAGISSAGSPVYYIDAGASPAATPELAGAVGGGELRLESWPSPTRDGATLRLRWEGPTAGPARVSVHDSEGRLVRLLRGGGGSGATTLLWDGRTSAGSLAAPGVYYLRGEVGGLKREGRLVRLP</sequence>
<evidence type="ECO:0008006" key="4">
    <source>
        <dbReference type="Google" id="ProtNLM"/>
    </source>
</evidence>
<dbReference type="Proteomes" id="UP000748308">
    <property type="component" value="Unassembled WGS sequence"/>
</dbReference>
<accession>A0A938BQL7</accession>
<gene>
    <name evidence="2" type="ORF">FJY75_05625</name>
</gene>
<comment type="caution">
    <text evidence="2">The sequence shown here is derived from an EMBL/GenBank/DDBJ whole genome shotgun (WGS) entry which is preliminary data.</text>
</comment>
<name>A0A938BQL7_UNCEI</name>
<evidence type="ECO:0000313" key="3">
    <source>
        <dbReference type="Proteomes" id="UP000748308"/>
    </source>
</evidence>
<dbReference type="Gene3D" id="2.60.40.4070">
    <property type="match status" value="1"/>
</dbReference>
<organism evidence="2 3">
    <name type="scientific">Eiseniibacteriota bacterium</name>
    <dbReference type="NCBI Taxonomy" id="2212470"/>
    <lineage>
        <taxon>Bacteria</taxon>
        <taxon>Candidatus Eiseniibacteriota</taxon>
    </lineage>
</organism>
<dbReference type="EMBL" id="VGIY01000105">
    <property type="protein sequence ID" value="MBM3317312.1"/>
    <property type="molecule type" value="Genomic_DNA"/>
</dbReference>
<keyword evidence="1" id="KW-0732">Signal</keyword>
<protein>
    <recommendedName>
        <fullName evidence="4">FlgD Ig-like domain-containing protein</fullName>
    </recommendedName>
</protein>
<reference evidence="2" key="1">
    <citation type="submission" date="2019-03" db="EMBL/GenBank/DDBJ databases">
        <title>Lake Tanganyika Metagenome-Assembled Genomes (MAGs).</title>
        <authorList>
            <person name="Tran P."/>
        </authorList>
    </citation>
    <scope>NUCLEOTIDE SEQUENCE</scope>
    <source>
        <strain evidence="2">M_DeepCast_400m_m2_100</strain>
    </source>
</reference>
<feature type="chain" id="PRO_5037161096" description="FlgD Ig-like domain-containing protein" evidence="1">
    <location>
        <begin position="19"/>
        <end position="562"/>
    </location>
</feature>
<dbReference type="AlphaFoldDB" id="A0A938BQL7"/>
<evidence type="ECO:0000256" key="1">
    <source>
        <dbReference type="SAM" id="SignalP"/>
    </source>
</evidence>
<evidence type="ECO:0000313" key="2">
    <source>
        <dbReference type="EMBL" id="MBM3317312.1"/>
    </source>
</evidence>
<proteinExistence type="predicted"/>